<feature type="region of interest" description="Disordered" evidence="1">
    <location>
        <begin position="102"/>
        <end position="203"/>
    </location>
</feature>
<accession>A0ABY0H4V5</accession>
<protein>
    <recommendedName>
        <fullName evidence="2">AAA+ ATPase lid domain-containing protein</fullName>
    </recommendedName>
</protein>
<keyword evidence="4" id="KW-1185">Reference proteome</keyword>
<evidence type="ECO:0000313" key="4">
    <source>
        <dbReference type="Proteomes" id="UP000294003"/>
    </source>
</evidence>
<feature type="compositionally biased region" description="Gly residues" evidence="1">
    <location>
        <begin position="283"/>
        <end position="296"/>
    </location>
</feature>
<feature type="compositionally biased region" description="Polar residues" evidence="1">
    <location>
        <begin position="181"/>
        <end position="197"/>
    </location>
</feature>
<dbReference type="Proteomes" id="UP000294003">
    <property type="component" value="Unassembled WGS sequence"/>
</dbReference>
<comment type="caution">
    <text evidence="3">The sequence shown here is derived from an EMBL/GenBank/DDBJ whole genome shotgun (WGS) entry which is preliminary data.</text>
</comment>
<feature type="compositionally biased region" description="Basic and acidic residues" evidence="1">
    <location>
        <begin position="113"/>
        <end position="124"/>
    </location>
</feature>
<gene>
    <name evidence="3" type="ORF">DL762_005784</name>
</gene>
<evidence type="ECO:0000313" key="3">
    <source>
        <dbReference type="EMBL" id="RYO84187.1"/>
    </source>
</evidence>
<dbReference type="EMBL" id="QJNS01000169">
    <property type="protein sequence ID" value="RYO84187.1"/>
    <property type="molecule type" value="Genomic_DNA"/>
</dbReference>
<dbReference type="Pfam" id="PF23232">
    <property type="entry name" value="AAA_lid_13"/>
    <property type="match status" value="1"/>
</dbReference>
<reference evidence="3 4" key="1">
    <citation type="submission" date="2018-06" db="EMBL/GenBank/DDBJ databases">
        <title>Complete Genomes of Monosporascus.</title>
        <authorList>
            <person name="Robinson A.J."/>
            <person name="Natvig D.O."/>
        </authorList>
    </citation>
    <scope>NUCLEOTIDE SEQUENCE [LARGE SCALE GENOMIC DNA]</scope>
    <source>
        <strain evidence="3 4">CBS 609.92</strain>
    </source>
</reference>
<organism evidence="3 4">
    <name type="scientific">Monosporascus cannonballus</name>
    <dbReference type="NCBI Taxonomy" id="155416"/>
    <lineage>
        <taxon>Eukaryota</taxon>
        <taxon>Fungi</taxon>
        <taxon>Dikarya</taxon>
        <taxon>Ascomycota</taxon>
        <taxon>Pezizomycotina</taxon>
        <taxon>Sordariomycetes</taxon>
        <taxon>Xylariomycetidae</taxon>
        <taxon>Xylariales</taxon>
        <taxon>Xylariales incertae sedis</taxon>
        <taxon>Monosporascus</taxon>
    </lineage>
</organism>
<name>A0ABY0H4V5_9PEZI</name>
<feature type="region of interest" description="Disordered" evidence="1">
    <location>
        <begin position="267"/>
        <end position="296"/>
    </location>
</feature>
<sequence length="296" mass="32635">MPPLQGTIRPPNRKIAYDASSIVDFAEQHFREHKYSRWNGRQIRNACQTALALIEFDAHGGKTLGETAYLEFGRYLGDIRRTQGDRRAIDFRLRASMNTPYQTTPSRFLARVDGSRSDGKDGRHSSPLSESHYPVQGDPSQPLEDQGYRAGPSSNTGPVYGQYPQQRQPIGPMGNSGSGGYETQQGFSHPGSHQGQMDQKRYQAHEAQQAYQMWSGQQGQGWENPNLVMNHNPALQPLQGQPRQGQHFRGQPQYGYVNMQHGVGTQNHTIPEPDSSMQTPYSGGLGGGHGAGGSTG</sequence>
<proteinExistence type="predicted"/>
<feature type="compositionally biased region" description="Polar residues" evidence="1">
    <location>
        <begin position="152"/>
        <end position="168"/>
    </location>
</feature>
<feature type="compositionally biased region" description="Polar residues" evidence="1">
    <location>
        <begin position="267"/>
        <end position="281"/>
    </location>
</feature>
<evidence type="ECO:0000259" key="2">
    <source>
        <dbReference type="Pfam" id="PF23232"/>
    </source>
</evidence>
<feature type="domain" description="AAA+ ATPase lid" evidence="2">
    <location>
        <begin position="31"/>
        <end position="59"/>
    </location>
</feature>
<evidence type="ECO:0000256" key="1">
    <source>
        <dbReference type="SAM" id="MobiDB-lite"/>
    </source>
</evidence>
<dbReference type="InterPro" id="IPR056599">
    <property type="entry name" value="AAA_lid_fung"/>
</dbReference>